<dbReference type="InterPro" id="IPR014030">
    <property type="entry name" value="Ketoacyl_synth_N"/>
</dbReference>
<feature type="domain" description="Beta-ketoacyl synthase-like N-terminal" evidence="2">
    <location>
        <begin position="42"/>
        <end position="180"/>
    </location>
</feature>
<dbReference type="EMBL" id="BBLT01000010">
    <property type="protein sequence ID" value="GAL87036.1"/>
    <property type="molecule type" value="Genomic_DNA"/>
</dbReference>
<name>A0A098LJ72_9BACT</name>
<dbReference type="GO" id="GO:0005829">
    <property type="term" value="C:cytosol"/>
    <property type="evidence" value="ECO:0007669"/>
    <property type="project" value="TreeGrafter"/>
</dbReference>
<dbReference type="eggNOG" id="COG0304">
    <property type="taxonomic scope" value="Bacteria"/>
</dbReference>
<accession>A0A098LJ72</accession>
<protein>
    <submittedName>
        <fullName evidence="3">3-oxoacyl-ACP synthase</fullName>
    </submittedName>
</protein>
<dbReference type="Gene3D" id="3.40.47.10">
    <property type="match status" value="1"/>
</dbReference>
<evidence type="ECO:0000259" key="2">
    <source>
        <dbReference type="Pfam" id="PF13723"/>
    </source>
</evidence>
<keyword evidence="1" id="KW-0808">Transferase</keyword>
<proteinExistence type="predicted"/>
<dbReference type="GO" id="GO:0004315">
    <property type="term" value="F:3-oxoacyl-[acyl-carrier-protein] synthase activity"/>
    <property type="evidence" value="ECO:0007669"/>
    <property type="project" value="TreeGrafter"/>
</dbReference>
<dbReference type="Proteomes" id="UP000030185">
    <property type="component" value="Unassembled WGS sequence"/>
</dbReference>
<reference evidence="3 4" key="1">
    <citation type="submission" date="2014-09" db="EMBL/GenBank/DDBJ databases">
        <title>Sporocytophaga myxococcoides PG-01 genome sequencing.</title>
        <authorList>
            <person name="Liu L."/>
            <person name="Gao P.J."/>
            <person name="Chen G.J."/>
            <person name="Wang L.S."/>
        </authorList>
    </citation>
    <scope>NUCLEOTIDE SEQUENCE [LARGE SCALE GENOMIC DNA]</scope>
    <source>
        <strain evidence="3 4">PG-01</strain>
    </source>
</reference>
<dbReference type="InterPro" id="IPR000794">
    <property type="entry name" value="Beta-ketoacyl_synthase"/>
</dbReference>
<dbReference type="PANTHER" id="PTHR11712:SF336">
    <property type="entry name" value="3-OXOACYL-[ACYL-CARRIER-PROTEIN] SYNTHASE, MITOCHONDRIAL"/>
    <property type="match status" value="1"/>
</dbReference>
<evidence type="ECO:0000256" key="1">
    <source>
        <dbReference type="ARBA" id="ARBA00022679"/>
    </source>
</evidence>
<dbReference type="PANTHER" id="PTHR11712">
    <property type="entry name" value="POLYKETIDE SYNTHASE-RELATED"/>
    <property type="match status" value="1"/>
</dbReference>
<dbReference type="GO" id="GO:0006633">
    <property type="term" value="P:fatty acid biosynthetic process"/>
    <property type="evidence" value="ECO:0007669"/>
    <property type="project" value="TreeGrafter"/>
</dbReference>
<gene>
    <name evidence="3" type="ORF">MYP_4266</name>
</gene>
<keyword evidence="4" id="KW-1185">Reference proteome</keyword>
<comment type="caution">
    <text evidence="3">The sequence shown here is derived from an EMBL/GenBank/DDBJ whole genome shotgun (WGS) entry which is preliminary data.</text>
</comment>
<dbReference type="SUPFAM" id="SSF53901">
    <property type="entry name" value="Thiolase-like"/>
    <property type="match status" value="2"/>
</dbReference>
<dbReference type="STRING" id="153721.MYP_4266"/>
<dbReference type="Pfam" id="PF13723">
    <property type="entry name" value="Ketoacyl-synt_2"/>
    <property type="match status" value="1"/>
</dbReference>
<dbReference type="InterPro" id="IPR016039">
    <property type="entry name" value="Thiolase-like"/>
</dbReference>
<evidence type="ECO:0000313" key="3">
    <source>
        <dbReference type="EMBL" id="GAL87036.1"/>
    </source>
</evidence>
<sequence>MQIYINGLGNVSPQNTLDNSSFLEEITYHQDYFKVIEPNYKEFISPASARRMGRVIKMGVAAANYCLRDAKVENPDAIITGTGMGCLEDTENFLCNILNNKEQFLTPTSFIQSTHNTVGAQIALLLTCNNYNFTYVHRDLSFESAFVDSILLLKEGEASNVLLGGVDEMTHNHYSIHAKKGVWKKGATTSEFFNKNSKGTIPGEGAAFFSLSSSPKDPYAIVLAVEILFNTNSHEDLKMILDKIFSSNNIEAKDIDLILIGTNGDKEGDKVYSEFKENFFKENNSAAFKNLCGEYSTSSAFGVWLASQILKKKEIPACVSLSHTPEKEVNKILLYNHYHGNHSLILLSSC</sequence>
<dbReference type="AlphaFoldDB" id="A0A098LJ72"/>
<evidence type="ECO:0000313" key="4">
    <source>
        <dbReference type="Proteomes" id="UP000030185"/>
    </source>
</evidence>
<organism evidence="3 4">
    <name type="scientific">Sporocytophaga myxococcoides</name>
    <dbReference type="NCBI Taxonomy" id="153721"/>
    <lineage>
        <taxon>Bacteria</taxon>
        <taxon>Pseudomonadati</taxon>
        <taxon>Bacteroidota</taxon>
        <taxon>Cytophagia</taxon>
        <taxon>Cytophagales</taxon>
        <taxon>Cytophagaceae</taxon>
        <taxon>Sporocytophaga</taxon>
    </lineage>
</organism>